<reference evidence="2 3" key="1">
    <citation type="submission" date="2019-04" db="EMBL/GenBank/DDBJ databases">
        <title>Genome sequence of Bacillus hwajinpoensis strain Y2.</title>
        <authorList>
            <person name="Fair J.L."/>
            <person name="Maclea K.S."/>
        </authorList>
    </citation>
    <scope>NUCLEOTIDE SEQUENCE [LARGE SCALE GENOMIC DNA]</scope>
    <source>
        <strain evidence="2 3">Y2</strain>
    </source>
</reference>
<keyword evidence="1" id="KW-0812">Transmembrane</keyword>
<evidence type="ECO:0000313" key="2">
    <source>
        <dbReference type="EMBL" id="TKD69784.1"/>
    </source>
</evidence>
<organism evidence="2 3">
    <name type="scientific">Guptibacillus hwajinpoensis</name>
    <dbReference type="NCBI Taxonomy" id="208199"/>
    <lineage>
        <taxon>Bacteria</taxon>
        <taxon>Bacillati</taxon>
        <taxon>Bacillota</taxon>
        <taxon>Bacilli</taxon>
        <taxon>Bacillales</taxon>
        <taxon>Guptibacillaceae</taxon>
        <taxon>Guptibacillus</taxon>
    </lineage>
</organism>
<dbReference type="Proteomes" id="UP000310541">
    <property type="component" value="Unassembled WGS sequence"/>
</dbReference>
<keyword evidence="1" id="KW-0472">Membrane</keyword>
<dbReference type="RefSeq" id="WP_136947209.1">
    <property type="nucleotide sequence ID" value="NZ_SWFM01000003.1"/>
</dbReference>
<feature type="transmembrane region" description="Helical" evidence="1">
    <location>
        <begin position="7"/>
        <end position="28"/>
    </location>
</feature>
<dbReference type="AlphaFoldDB" id="A0A4U1MH61"/>
<evidence type="ECO:0000313" key="3">
    <source>
        <dbReference type="Proteomes" id="UP000310541"/>
    </source>
</evidence>
<dbReference type="OrthoDB" id="9935281at2"/>
<name>A0A4U1MH61_9BACL</name>
<evidence type="ECO:0000256" key="1">
    <source>
        <dbReference type="SAM" id="Phobius"/>
    </source>
</evidence>
<accession>A0A4U1MH61</accession>
<dbReference type="EMBL" id="SWFM01000003">
    <property type="protein sequence ID" value="TKD69784.1"/>
    <property type="molecule type" value="Genomic_DNA"/>
</dbReference>
<gene>
    <name evidence="2" type="ORF">FBF83_10885</name>
</gene>
<sequence length="132" mass="15105">MKKKNFIIMLFLGVSITSIPFFGVSLMANEKESSTETISINNKEVSPEYLNDLSDRTADLGQNIINNLNGTNFKLDNIILRAEKYPTQVIYIQSIKETTSKEKQNAKNTILKMIESENFSEKETFEIVFKEI</sequence>
<protein>
    <submittedName>
        <fullName evidence="2">Uncharacterized protein</fullName>
    </submittedName>
</protein>
<keyword evidence="1" id="KW-1133">Transmembrane helix</keyword>
<proteinExistence type="predicted"/>
<comment type="caution">
    <text evidence="2">The sequence shown here is derived from an EMBL/GenBank/DDBJ whole genome shotgun (WGS) entry which is preliminary data.</text>
</comment>